<comment type="caution">
    <text evidence="2">The sequence shown here is derived from an EMBL/GenBank/DDBJ whole genome shotgun (WGS) entry which is preliminary data.</text>
</comment>
<feature type="compositionally biased region" description="Basic and acidic residues" evidence="1">
    <location>
        <begin position="204"/>
        <end position="221"/>
    </location>
</feature>
<dbReference type="RefSeq" id="WP_417922333.1">
    <property type="nucleotide sequence ID" value="NZ_JBHSFS010000002.1"/>
</dbReference>
<dbReference type="Pfam" id="PF20329">
    <property type="entry name" value="DUF6624"/>
    <property type="match status" value="1"/>
</dbReference>
<evidence type="ECO:0000313" key="2">
    <source>
        <dbReference type="EMBL" id="MFC4512257.1"/>
    </source>
</evidence>
<proteinExistence type="predicted"/>
<name>A0ABV9BE28_9ACTN</name>
<evidence type="ECO:0000256" key="1">
    <source>
        <dbReference type="SAM" id="MobiDB-lite"/>
    </source>
</evidence>
<dbReference type="EMBL" id="JBHSFS010000002">
    <property type="protein sequence ID" value="MFC4512257.1"/>
    <property type="molecule type" value="Genomic_DNA"/>
</dbReference>
<evidence type="ECO:0000313" key="3">
    <source>
        <dbReference type="Proteomes" id="UP001595990"/>
    </source>
</evidence>
<keyword evidence="3" id="KW-1185">Reference proteome</keyword>
<organism evidence="2 3">
    <name type="scientific">Streptomyces ehimensis</name>
    <dbReference type="NCBI Taxonomy" id="68195"/>
    <lineage>
        <taxon>Bacteria</taxon>
        <taxon>Bacillati</taxon>
        <taxon>Actinomycetota</taxon>
        <taxon>Actinomycetes</taxon>
        <taxon>Kitasatosporales</taxon>
        <taxon>Streptomycetaceae</taxon>
        <taxon>Streptomyces</taxon>
    </lineage>
</organism>
<dbReference type="Proteomes" id="UP001595990">
    <property type="component" value="Unassembled WGS sequence"/>
</dbReference>
<gene>
    <name evidence="2" type="ORF">ACFPEN_04830</name>
</gene>
<sequence>MADPMPDARLVGPRPRAADDGEAALVPPRSWPCPRLDVLSTLFRLHSEGLAARTFTGPVPAHDTMQDLLRWEQRSTRELRQYFDVHRWPGVRLVGEAGAEAAWWITMMCDRHTPFQRDALGLLHEAVEAGDAPARHAAYLGDRLLMHEGELQTHGTQWVLHEDGSISLYPVTDPSALAERRRAVGLPEAGMDSDVRLLSLTRRPRLEPPPHVRPAREGNLT</sequence>
<reference evidence="3" key="1">
    <citation type="journal article" date="2019" name="Int. J. Syst. Evol. Microbiol.">
        <title>The Global Catalogue of Microorganisms (GCM) 10K type strain sequencing project: providing services to taxonomists for standard genome sequencing and annotation.</title>
        <authorList>
            <consortium name="The Broad Institute Genomics Platform"/>
            <consortium name="The Broad Institute Genome Sequencing Center for Infectious Disease"/>
            <person name="Wu L."/>
            <person name="Ma J."/>
        </authorList>
    </citation>
    <scope>NUCLEOTIDE SEQUENCE [LARGE SCALE GENOMIC DNA]</scope>
    <source>
        <strain evidence="3">CECT 8064</strain>
    </source>
</reference>
<feature type="region of interest" description="Disordered" evidence="1">
    <location>
        <begin position="199"/>
        <end position="221"/>
    </location>
</feature>
<feature type="region of interest" description="Disordered" evidence="1">
    <location>
        <begin position="1"/>
        <end position="23"/>
    </location>
</feature>
<dbReference type="InterPro" id="IPR046732">
    <property type="entry name" value="DUF6624"/>
</dbReference>
<protein>
    <submittedName>
        <fullName evidence="2">DUF6624 domain-containing protein</fullName>
    </submittedName>
</protein>
<accession>A0ABV9BE28</accession>